<dbReference type="PANTHER" id="PTHR10229">
    <property type="entry name" value="GTP-BINDING PROTEIN HFLX"/>
    <property type="match status" value="1"/>
</dbReference>
<dbReference type="GO" id="GO:0043022">
    <property type="term" value="F:ribosome binding"/>
    <property type="evidence" value="ECO:0007669"/>
    <property type="project" value="TreeGrafter"/>
</dbReference>
<evidence type="ECO:0000259" key="1">
    <source>
        <dbReference type="Pfam" id="PF13167"/>
    </source>
</evidence>
<dbReference type="GO" id="GO:0005525">
    <property type="term" value="F:GTP binding"/>
    <property type="evidence" value="ECO:0007669"/>
    <property type="project" value="InterPro"/>
</dbReference>
<organism evidence="2">
    <name type="scientific">marine sediment metagenome</name>
    <dbReference type="NCBI Taxonomy" id="412755"/>
    <lineage>
        <taxon>unclassified sequences</taxon>
        <taxon>metagenomes</taxon>
        <taxon>ecological metagenomes</taxon>
    </lineage>
</organism>
<sequence length="118" mass="13290">MSLSKDEGDKHRREQIKQELFATQTEEQAFLVGVESKASNHGWSAVDSLQELSYLARTAGANVVGMFTQKLKAPSPTYYIGKGKIAELISLKEQAQYNTVIFDDELSPRQQRNLEELL</sequence>
<gene>
    <name evidence="2" type="ORF">S03H2_08991</name>
</gene>
<feature type="non-terminal residue" evidence="2">
    <location>
        <position position="118"/>
    </location>
</feature>
<accession>X1DIU0</accession>
<dbReference type="InterPro" id="IPR025121">
    <property type="entry name" value="GTPase_HflX_N"/>
</dbReference>
<dbReference type="PANTHER" id="PTHR10229:SF0">
    <property type="entry name" value="GTP-BINDING PROTEIN 6-RELATED"/>
    <property type="match status" value="1"/>
</dbReference>
<proteinExistence type="predicted"/>
<dbReference type="Pfam" id="PF13167">
    <property type="entry name" value="GTP-bdg_N"/>
    <property type="match status" value="1"/>
</dbReference>
<dbReference type="InterPro" id="IPR042108">
    <property type="entry name" value="GTPase_HflX_N_sf"/>
</dbReference>
<reference evidence="2" key="1">
    <citation type="journal article" date="2014" name="Front. Microbiol.">
        <title>High frequency of phylogenetically diverse reductive dehalogenase-homologous genes in deep subseafloor sedimentary metagenomes.</title>
        <authorList>
            <person name="Kawai M."/>
            <person name="Futagami T."/>
            <person name="Toyoda A."/>
            <person name="Takaki Y."/>
            <person name="Nishi S."/>
            <person name="Hori S."/>
            <person name="Arai W."/>
            <person name="Tsubouchi T."/>
            <person name="Morono Y."/>
            <person name="Uchiyama I."/>
            <person name="Ito T."/>
            <person name="Fujiyama A."/>
            <person name="Inagaki F."/>
            <person name="Takami H."/>
        </authorList>
    </citation>
    <scope>NUCLEOTIDE SEQUENCE</scope>
    <source>
        <strain evidence="2">Expedition CK06-06</strain>
    </source>
</reference>
<name>X1DIU0_9ZZZZ</name>
<dbReference type="EMBL" id="BARU01004475">
    <property type="protein sequence ID" value="GAH20806.1"/>
    <property type="molecule type" value="Genomic_DNA"/>
</dbReference>
<dbReference type="InterPro" id="IPR016496">
    <property type="entry name" value="GTPase_HflX"/>
</dbReference>
<comment type="caution">
    <text evidence="2">The sequence shown here is derived from an EMBL/GenBank/DDBJ whole genome shotgun (WGS) entry which is preliminary data.</text>
</comment>
<dbReference type="GO" id="GO:0005737">
    <property type="term" value="C:cytoplasm"/>
    <property type="evidence" value="ECO:0007669"/>
    <property type="project" value="TreeGrafter"/>
</dbReference>
<protein>
    <recommendedName>
        <fullName evidence="1">GTPase HflX N-terminal domain-containing protein</fullName>
    </recommendedName>
</protein>
<feature type="domain" description="GTPase HflX N-terminal" evidence="1">
    <location>
        <begin position="47"/>
        <end position="117"/>
    </location>
</feature>
<evidence type="ECO:0000313" key="2">
    <source>
        <dbReference type="EMBL" id="GAH20806.1"/>
    </source>
</evidence>
<dbReference type="AlphaFoldDB" id="X1DIU0"/>
<dbReference type="Gene3D" id="3.40.50.11060">
    <property type="entry name" value="GTPase HflX, N-terminal domain"/>
    <property type="match status" value="1"/>
</dbReference>